<organism evidence="10 11">
    <name type="scientific">Dyadobacter psychrotolerans</name>
    <dbReference type="NCBI Taxonomy" id="2541721"/>
    <lineage>
        <taxon>Bacteria</taxon>
        <taxon>Pseudomonadati</taxon>
        <taxon>Bacteroidota</taxon>
        <taxon>Cytophagia</taxon>
        <taxon>Cytophagales</taxon>
        <taxon>Spirosomataceae</taxon>
        <taxon>Dyadobacter</taxon>
    </lineage>
</organism>
<evidence type="ECO:0000256" key="4">
    <source>
        <dbReference type="ARBA" id="ARBA00022741"/>
    </source>
</evidence>
<dbReference type="InterPro" id="IPR013482">
    <property type="entry name" value="Molybde_CF_guanTrfase"/>
</dbReference>
<feature type="domain" description="MobA-like NTP transferase" evidence="9">
    <location>
        <begin position="9"/>
        <end position="154"/>
    </location>
</feature>
<dbReference type="EC" id="2.7.7.77" evidence="8"/>
<dbReference type="InterPro" id="IPR029044">
    <property type="entry name" value="Nucleotide-diphossugar_trans"/>
</dbReference>
<comment type="caution">
    <text evidence="8">Lacks conserved residue(s) required for the propagation of feature annotation.</text>
</comment>
<evidence type="ECO:0000256" key="3">
    <source>
        <dbReference type="ARBA" id="ARBA00022723"/>
    </source>
</evidence>
<comment type="domain">
    <text evidence="8">The N-terminal domain determines nucleotide recognition and specific binding, while the C-terminal domain determines the specific binding to the target protein.</text>
</comment>
<accession>A0A4R5DXP6</accession>
<keyword evidence="1 8" id="KW-0963">Cytoplasm</keyword>
<reference evidence="10 11" key="1">
    <citation type="submission" date="2019-03" db="EMBL/GenBank/DDBJ databases">
        <title>Dyadobacter AR-3-6 sp. nov., isolated from arctic soil.</title>
        <authorList>
            <person name="Chaudhary D.K."/>
        </authorList>
    </citation>
    <scope>NUCLEOTIDE SEQUENCE [LARGE SCALE GENOMIC DNA]</scope>
    <source>
        <strain evidence="10 11">AR-3-6</strain>
    </source>
</reference>
<evidence type="ECO:0000256" key="6">
    <source>
        <dbReference type="ARBA" id="ARBA00023134"/>
    </source>
</evidence>
<dbReference type="EMBL" id="SMFL01000001">
    <property type="protein sequence ID" value="TDE18717.1"/>
    <property type="molecule type" value="Genomic_DNA"/>
</dbReference>
<comment type="catalytic activity">
    <reaction evidence="8">
        <text>Mo-molybdopterin + GTP + H(+) = Mo-molybdopterin guanine dinucleotide + diphosphate</text>
        <dbReference type="Rhea" id="RHEA:34243"/>
        <dbReference type="ChEBI" id="CHEBI:15378"/>
        <dbReference type="ChEBI" id="CHEBI:33019"/>
        <dbReference type="ChEBI" id="CHEBI:37565"/>
        <dbReference type="ChEBI" id="CHEBI:71302"/>
        <dbReference type="ChEBI" id="CHEBI:71310"/>
        <dbReference type="EC" id="2.7.7.77"/>
    </reaction>
</comment>
<dbReference type="GO" id="GO:0005737">
    <property type="term" value="C:cytoplasm"/>
    <property type="evidence" value="ECO:0007669"/>
    <property type="project" value="UniProtKB-SubCell"/>
</dbReference>
<dbReference type="Pfam" id="PF12804">
    <property type="entry name" value="NTP_transf_3"/>
    <property type="match status" value="1"/>
</dbReference>
<dbReference type="CDD" id="cd02503">
    <property type="entry name" value="MobA"/>
    <property type="match status" value="1"/>
</dbReference>
<feature type="binding site" evidence="8">
    <location>
        <begin position="12"/>
        <end position="14"/>
    </location>
    <ligand>
        <name>GTP</name>
        <dbReference type="ChEBI" id="CHEBI:37565"/>
    </ligand>
</feature>
<dbReference type="GO" id="GO:0061603">
    <property type="term" value="F:molybdenum cofactor guanylyltransferase activity"/>
    <property type="evidence" value="ECO:0007669"/>
    <property type="project" value="UniProtKB-EC"/>
</dbReference>
<comment type="similarity">
    <text evidence="8">Belongs to the MobA family.</text>
</comment>
<comment type="caution">
    <text evidence="10">The sequence shown here is derived from an EMBL/GenBank/DDBJ whole genome shotgun (WGS) entry which is preliminary data.</text>
</comment>
<dbReference type="InterPro" id="IPR025877">
    <property type="entry name" value="MobA-like_NTP_Trfase"/>
</dbReference>
<comment type="function">
    <text evidence="8">Transfers a GMP moiety from GTP to Mo-molybdopterin (Mo-MPT) cofactor (Moco or molybdenum cofactor) to form Mo-molybdopterin guanine dinucleotide (Mo-MGD) cofactor.</text>
</comment>
<comment type="cofactor">
    <cofactor evidence="8">
        <name>Mg(2+)</name>
        <dbReference type="ChEBI" id="CHEBI:18420"/>
    </cofactor>
</comment>
<name>A0A4R5DXP6_9BACT</name>
<dbReference type="PANTHER" id="PTHR19136">
    <property type="entry name" value="MOLYBDENUM COFACTOR GUANYLYLTRANSFERASE"/>
    <property type="match status" value="1"/>
</dbReference>
<keyword evidence="3 8" id="KW-0479">Metal-binding</keyword>
<keyword evidence="10" id="KW-0548">Nucleotidyltransferase</keyword>
<dbReference type="GO" id="GO:0006777">
    <property type="term" value="P:Mo-molybdopterin cofactor biosynthetic process"/>
    <property type="evidence" value="ECO:0007669"/>
    <property type="project" value="UniProtKB-KW"/>
</dbReference>
<proteinExistence type="inferred from homology"/>
<gene>
    <name evidence="8" type="primary">mobA</name>
    <name evidence="10" type="ORF">E0F88_01970</name>
</gene>
<dbReference type="OrthoDB" id="9788394at2"/>
<feature type="binding site" evidence="8">
    <location>
        <position position="101"/>
    </location>
    <ligand>
        <name>Mg(2+)</name>
        <dbReference type="ChEBI" id="CHEBI:18420"/>
    </ligand>
</feature>
<keyword evidence="5 8" id="KW-0460">Magnesium</keyword>
<keyword evidence="11" id="KW-1185">Reference proteome</keyword>
<evidence type="ECO:0000256" key="5">
    <source>
        <dbReference type="ARBA" id="ARBA00022842"/>
    </source>
</evidence>
<keyword evidence="2 8" id="KW-0808">Transferase</keyword>
<dbReference type="HAMAP" id="MF_00316">
    <property type="entry name" value="MobA"/>
    <property type="match status" value="1"/>
</dbReference>
<dbReference type="PANTHER" id="PTHR19136:SF81">
    <property type="entry name" value="MOLYBDENUM COFACTOR GUANYLYLTRANSFERASE"/>
    <property type="match status" value="1"/>
</dbReference>
<feature type="binding site" evidence="8">
    <location>
        <position position="70"/>
    </location>
    <ligand>
        <name>GTP</name>
        <dbReference type="ChEBI" id="CHEBI:37565"/>
    </ligand>
</feature>
<keyword evidence="7 8" id="KW-0501">Molybdenum cofactor biosynthesis</keyword>
<evidence type="ECO:0000313" key="11">
    <source>
        <dbReference type="Proteomes" id="UP000294850"/>
    </source>
</evidence>
<evidence type="ECO:0000259" key="9">
    <source>
        <dbReference type="Pfam" id="PF12804"/>
    </source>
</evidence>
<dbReference type="Gene3D" id="3.90.550.10">
    <property type="entry name" value="Spore Coat Polysaccharide Biosynthesis Protein SpsA, Chain A"/>
    <property type="match status" value="1"/>
</dbReference>
<evidence type="ECO:0000256" key="7">
    <source>
        <dbReference type="ARBA" id="ARBA00023150"/>
    </source>
</evidence>
<evidence type="ECO:0000313" key="10">
    <source>
        <dbReference type="EMBL" id="TDE18717.1"/>
    </source>
</evidence>
<feature type="binding site" evidence="8">
    <location>
        <position position="101"/>
    </location>
    <ligand>
        <name>GTP</name>
        <dbReference type="ChEBI" id="CHEBI:37565"/>
    </ligand>
</feature>
<protein>
    <recommendedName>
        <fullName evidence="8">Probable molybdenum cofactor guanylyltransferase</fullName>
        <shortName evidence="8">MoCo guanylyltransferase</shortName>
        <ecNumber evidence="8">2.7.7.77</ecNumber>
    </recommendedName>
    <alternativeName>
        <fullName evidence="8">GTP:molybdopterin guanylyltransferase</fullName>
    </alternativeName>
    <alternativeName>
        <fullName evidence="8">Mo-MPT guanylyltransferase</fullName>
    </alternativeName>
    <alternativeName>
        <fullName evidence="8">Molybdopterin guanylyltransferase</fullName>
    </alternativeName>
    <alternativeName>
        <fullName evidence="8">Molybdopterin-guanine dinucleotide synthase</fullName>
        <shortName evidence="8">MGD synthase</shortName>
    </alternativeName>
</protein>
<keyword evidence="4 8" id="KW-0547">Nucleotide-binding</keyword>
<dbReference type="Proteomes" id="UP000294850">
    <property type="component" value="Unassembled WGS sequence"/>
</dbReference>
<evidence type="ECO:0000256" key="2">
    <source>
        <dbReference type="ARBA" id="ARBA00022679"/>
    </source>
</evidence>
<keyword evidence="6 8" id="KW-0342">GTP-binding</keyword>
<sequence>MNAPDNLFGLVICGGESSRMGSDKGTLTYYEKPQRYHVYDLLTPLCNKVFLSCNKTQAGSISGHYLVLTDLSEFENIGPIAALLTAFNLYPEHNFLVAGCDYPFLQESDFRNFLSQAGRKCIAAAFYNSQDKYEPLLAYYSSKAGALLREHFNNKEYSLQYFLKKINAEKFIPDDPKVMISVDTPKEYVAAQALIGSVNNL</sequence>
<evidence type="ECO:0000256" key="1">
    <source>
        <dbReference type="ARBA" id="ARBA00022490"/>
    </source>
</evidence>
<dbReference type="GO" id="GO:0005525">
    <property type="term" value="F:GTP binding"/>
    <property type="evidence" value="ECO:0007669"/>
    <property type="project" value="UniProtKB-UniRule"/>
</dbReference>
<dbReference type="AlphaFoldDB" id="A0A4R5DXP6"/>
<dbReference type="GO" id="GO:0046872">
    <property type="term" value="F:metal ion binding"/>
    <property type="evidence" value="ECO:0007669"/>
    <property type="project" value="UniProtKB-KW"/>
</dbReference>
<comment type="subcellular location">
    <subcellularLocation>
        <location evidence="8">Cytoplasm</location>
    </subcellularLocation>
</comment>
<evidence type="ECO:0000256" key="8">
    <source>
        <dbReference type="HAMAP-Rule" id="MF_00316"/>
    </source>
</evidence>
<feature type="binding site" evidence="8">
    <location>
        <position position="24"/>
    </location>
    <ligand>
        <name>GTP</name>
        <dbReference type="ChEBI" id="CHEBI:37565"/>
    </ligand>
</feature>
<dbReference type="SUPFAM" id="SSF53448">
    <property type="entry name" value="Nucleotide-diphospho-sugar transferases"/>
    <property type="match status" value="1"/>
</dbReference>